<dbReference type="RefSeq" id="WP_229203408.1">
    <property type="nucleotide sequence ID" value="NZ_QGDT01000008.1"/>
</dbReference>
<evidence type="ECO:0000259" key="2">
    <source>
        <dbReference type="Pfam" id="PF18917"/>
    </source>
</evidence>
<dbReference type="InterPro" id="IPR043726">
    <property type="entry name" value="LiaI-LiaF-like_TM1"/>
</dbReference>
<accession>A0A316AHR5</accession>
<proteinExistence type="predicted"/>
<evidence type="ECO:0000313" key="4">
    <source>
        <dbReference type="Proteomes" id="UP000245880"/>
    </source>
</evidence>
<name>A0A316AHR5_9BACT</name>
<gene>
    <name evidence="3" type="ORF">CLV98_108142</name>
</gene>
<dbReference type="PROSITE" id="PS51257">
    <property type="entry name" value="PROKAR_LIPOPROTEIN"/>
    <property type="match status" value="1"/>
</dbReference>
<organism evidence="3 4">
    <name type="scientific">Dyadobacter jejuensis</name>
    <dbReference type="NCBI Taxonomy" id="1082580"/>
    <lineage>
        <taxon>Bacteria</taxon>
        <taxon>Pseudomonadati</taxon>
        <taxon>Bacteroidota</taxon>
        <taxon>Cytophagia</taxon>
        <taxon>Cytophagales</taxon>
        <taxon>Spirosomataceae</taxon>
        <taxon>Dyadobacter</taxon>
    </lineage>
</organism>
<dbReference type="AlphaFoldDB" id="A0A316AHR5"/>
<feature type="transmembrane region" description="Helical" evidence="1">
    <location>
        <begin position="6"/>
        <end position="25"/>
    </location>
</feature>
<feature type="domain" description="LiaI-LiaF-like transmembrane region" evidence="2">
    <location>
        <begin position="6"/>
        <end position="46"/>
    </location>
</feature>
<feature type="transmembrane region" description="Helical" evidence="1">
    <location>
        <begin position="32"/>
        <end position="51"/>
    </location>
</feature>
<keyword evidence="1" id="KW-0812">Transmembrane</keyword>
<dbReference type="Pfam" id="PF18917">
    <property type="entry name" value="LiaI-LiaF-like_TM1"/>
    <property type="match status" value="1"/>
</dbReference>
<sequence>MYTRNVIWGLILILVGCFFLIEEFTHFDFGRYFWPIVLIFSGGLMLLKNYLKTNHHTD</sequence>
<comment type="caution">
    <text evidence="3">The sequence shown here is derived from an EMBL/GenBank/DDBJ whole genome shotgun (WGS) entry which is preliminary data.</text>
</comment>
<dbReference type="Proteomes" id="UP000245880">
    <property type="component" value="Unassembled WGS sequence"/>
</dbReference>
<dbReference type="EMBL" id="QGDT01000008">
    <property type="protein sequence ID" value="PWJ57222.1"/>
    <property type="molecule type" value="Genomic_DNA"/>
</dbReference>
<evidence type="ECO:0000256" key="1">
    <source>
        <dbReference type="SAM" id="Phobius"/>
    </source>
</evidence>
<evidence type="ECO:0000313" key="3">
    <source>
        <dbReference type="EMBL" id="PWJ57222.1"/>
    </source>
</evidence>
<keyword evidence="1" id="KW-0472">Membrane</keyword>
<reference evidence="3 4" key="1">
    <citation type="submission" date="2018-03" db="EMBL/GenBank/DDBJ databases">
        <title>Genomic Encyclopedia of Archaeal and Bacterial Type Strains, Phase II (KMG-II): from individual species to whole genera.</title>
        <authorList>
            <person name="Goeker M."/>
        </authorList>
    </citation>
    <scope>NUCLEOTIDE SEQUENCE [LARGE SCALE GENOMIC DNA]</scope>
    <source>
        <strain evidence="3 4">DSM 100346</strain>
    </source>
</reference>
<protein>
    <recommendedName>
        <fullName evidence="2">LiaI-LiaF-like transmembrane region domain-containing protein</fullName>
    </recommendedName>
</protein>
<keyword evidence="1" id="KW-1133">Transmembrane helix</keyword>
<keyword evidence="4" id="KW-1185">Reference proteome</keyword>